<sequence length="1258" mass="137686">MESDSTIYVEVKTPVAAAIIEAPELPQHPMETASWLSIFLISWMDGLIARGARTPLQENDVWPLRSEDTAAGLSTVFATEWAKEKTTPTPRFHKALWRAMQRESLFTIGLYFLYSFLMLIQPIVIKSLLQFIQGKPTSLGIESGYALAALLTILSFVSVTVVDFGQYLSSNLGCNAKSIIMDAVYQKILRLSGFSKQRMTSGEIVTLSAVDSERVFQGYLLGPWTWASPISVLAIFTMIGFEVGWLVGLVGGVFMNCMLIVGYYSAKTVGDCRRRLLAVQSERVKLTNELLQGVRVVKMYAWESHIEAQIARVRAEELVFLNKYQTRRVFNTIALNIAPVICLAICLVTYVALGNALTPDSAFAVLAYMNVARLPSMSFSNSILFVQEALASCDRITAFLLSDEVVEDNGEAPLRTTPEVAITNGDFSWHASPSEQADPLLPLTLRNITLRLVPKSLTIVVGAVGSGKSSLVSALLGGIHQVAGSRCVQGDIAYVSQEAWIQHDSLRNNVLFTAPMDECKYERVLAACQLAADLKMLPNGDATEIGERGINLSGGQKARVSLARAMYRTDADVVLLDDPLSALDVHVAGAVFRDCVQGLLADKTTLLVLNSHYHFLPHADRVLVMVDGAIAADGPFDVVKEQFPHLQSFVETASEGPKESPGATAKPEAETTANGTLVEKEERQIGAVSASTYGAYIRSSRCDAVFVVATVVLSFGVAQASLAILDWFMGYWSNDASRQRLLSSAWIYAGIAVGSVLLVWGRSAYVLLVVLRCSKSLHERLFAKVLGAPVNTFFDVTPVGRILNRFSNDLDQVDSQLPFYGLLFLQFGFQIFAVVVVCAATSPYMLVLYAPLAFLFYKLQTFYNVSSGDLKRYDSVTRTPVLNLVAETIDGLSTIRAFKMTAAFAERGRIALDYNQRFFLIYRVATRWLQMRLDWLSAAIIAGVSFLSIATRASVGVTAAGLALTYAAQMSAFLSRTTMLFSFIDNIMTSVERLEHYDSLDTEGDSRVVTVTPPVVWPQAGVVQFDNYSMRYRDHLELVLRNVSFTVAGGHKVGICGRTGSGKSSLMVALFRMVEAAAGRILIDGVDLAAVDLRKLRSRLTIIPQDPVLFSGSLRFNIDPAGEASDDALWSVLKQVHLADAVGLDFVVAEKGGNLSVGQRQLLCIARALLRRSKVVVLDEATANIDLESDRLIQQTIAECFGDVTLLVIAHRLDTILDSDRILVMDRGSVQEYGAPHELLADDSSAFAQLAKQAHLMA</sequence>
<name>A0A1V9YP65_ACHHY</name>
<dbReference type="InterPro" id="IPR050173">
    <property type="entry name" value="ABC_transporter_C-like"/>
</dbReference>
<keyword evidence="9 11" id="KW-0472">Membrane</keyword>
<evidence type="ECO:0000256" key="6">
    <source>
        <dbReference type="ARBA" id="ARBA00022741"/>
    </source>
</evidence>
<dbReference type="AlphaFoldDB" id="A0A1V9YP65"/>
<feature type="transmembrane region" description="Helical" evidence="11">
    <location>
        <begin position="145"/>
        <end position="168"/>
    </location>
</feature>
<dbReference type="InterPro" id="IPR036640">
    <property type="entry name" value="ABC1_TM_sf"/>
</dbReference>
<dbReference type="Gene3D" id="3.40.50.300">
    <property type="entry name" value="P-loop containing nucleotide triphosphate hydrolases"/>
    <property type="match status" value="2"/>
</dbReference>
<dbReference type="GO" id="GO:0016887">
    <property type="term" value="F:ATP hydrolysis activity"/>
    <property type="evidence" value="ECO:0007669"/>
    <property type="project" value="InterPro"/>
</dbReference>
<dbReference type="Proteomes" id="UP000243579">
    <property type="component" value="Unassembled WGS sequence"/>
</dbReference>
<evidence type="ECO:0000256" key="7">
    <source>
        <dbReference type="ARBA" id="ARBA00022840"/>
    </source>
</evidence>
<evidence type="ECO:0000256" key="10">
    <source>
        <dbReference type="SAM" id="MobiDB-lite"/>
    </source>
</evidence>
<keyword evidence="3" id="KW-0813">Transport</keyword>
<evidence type="ECO:0000256" key="4">
    <source>
        <dbReference type="ARBA" id="ARBA00022692"/>
    </source>
</evidence>
<feature type="region of interest" description="Disordered" evidence="10">
    <location>
        <begin position="652"/>
        <end position="674"/>
    </location>
</feature>
<evidence type="ECO:0000259" key="13">
    <source>
        <dbReference type="PROSITE" id="PS50929"/>
    </source>
</evidence>
<keyword evidence="8 11" id="KW-1133">Transmembrane helix</keyword>
<dbReference type="SUPFAM" id="SSF90123">
    <property type="entry name" value="ABC transporter transmembrane region"/>
    <property type="match status" value="2"/>
</dbReference>
<feature type="transmembrane region" description="Helical" evidence="11">
    <location>
        <begin position="365"/>
        <end position="386"/>
    </location>
</feature>
<protein>
    <submittedName>
        <fullName evidence="14">ATP-binding Cassette (ABC) Superfamily</fullName>
    </submittedName>
</protein>
<feature type="transmembrane region" description="Helical" evidence="11">
    <location>
        <begin position="704"/>
        <end position="725"/>
    </location>
</feature>
<dbReference type="PROSITE" id="PS50893">
    <property type="entry name" value="ABC_TRANSPORTER_2"/>
    <property type="match status" value="2"/>
</dbReference>
<feature type="transmembrane region" description="Helical" evidence="11">
    <location>
        <begin position="245"/>
        <end position="266"/>
    </location>
</feature>
<feature type="transmembrane region" description="Helical" evidence="11">
    <location>
        <begin position="104"/>
        <end position="125"/>
    </location>
</feature>
<dbReference type="FunFam" id="3.40.50.300:FF:000997">
    <property type="entry name" value="Multidrug resistance-associated protein 1"/>
    <property type="match status" value="1"/>
</dbReference>
<dbReference type="SMART" id="SM00382">
    <property type="entry name" value="AAA"/>
    <property type="match status" value="2"/>
</dbReference>
<evidence type="ECO:0000256" key="3">
    <source>
        <dbReference type="ARBA" id="ARBA00022448"/>
    </source>
</evidence>
<dbReference type="FunFam" id="1.20.1560.10:FF:000013">
    <property type="entry name" value="ABC transporter C family member 2"/>
    <property type="match status" value="1"/>
</dbReference>
<organism evidence="14 15">
    <name type="scientific">Achlya hypogyna</name>
    <name type="common">Oomycete</name>
    <name type="synonym">Protoachlya hypogyna</name>
    <dbReference type="NCBI Taxonomy" id="1202772"/>
    <lineage>
        <taxon>Eukaryota</taxon>
        <taxon>Sar</taxon>
        <taxon>Stramenopiles</taxon>
        <taxon>Oomycota</taxon>
        <taxon>Saprolegniomycetes</taxon>
        <taxon>Saprolegniales</taxon>
        <taxon>Achlyaceae</taxon>
        <taxon>Achlya</taxon>
    </lineage>
</organism>
<evidence type="ECO:0000259" key="12">
    <source>
        <dbReference type="PROSITE" id="PS50893"/>
    </source>
</evidence>
<dbReference type="Pfam" id="PF00005">
    <property type="entry name" value="ABC_tran"/>
    <property type="match status" value="2"/>
</dbReference>
<evidence type="ECO:0000256" key="9">
    <source>
        <dbReference type="ARBA" id="ARBA00023136"/>
    </source>
</evidence>
<dbReference type="InterPro" id="IPR027417">
    <property type="entry name" value="P-loop_NTPase"/>
</dbReference>
<dbReference type="PROSITE" id="PS50929">
    <property type="entry name" value="ABC_TM1F"/>
    <property type="match status" value="2"/>
</dbReference>
<evidence type="ECO:0000256" key="5">
    <source>
        <dbReference type="ARBA" id="ARBA00022737"/>
    </source>
</evidence>
<feature type="transmembrane region" description="Helical" evidence="11">
    <location>
        <begin position="333"/>
        <end position="353"/>
    </location>
</feature>
<reference evidence="14 15" key="1">
    <citation type="journal article" date="2014" name="Genome Biol. Evol.">
        <title>The secreted proteins of Achlya hypogyna and Thraustotheca clavata identify the ancestral oomycete secretome and reveal gene acquisitions by horizontal gene transfer.</title>
        <authorList>
            <person name="Misner I."/>
            <person name="Blouin N."/>
            <person name="Leonard G."/>
            <person name="Richards T.A."/>
            <person name="Lane C.E."/>
        </authorList>
    </citation>
    <scope>NUCLEOTIDE SEQUENCE [LARGE SCALE GENOMIC DNA]</scope>
    <source>
        <strain evidence="14 15">ATCC 48635</strain>
    </source>
</reference>
<dbReference type="CDD" id="cd18580">
    <property type="entry name" value="ABC_6TM_ABCC_D2"/>
    <property type="match status" value="1"/>
</dbReference>
<dbReference type="InterPro" id="IPR011527">
    <property type="entry name" value="ABC1_TM_dom"/>
</dbReference>
<dbReference type="InterPro" id="IPR044726">
    <property type="entry name" value="ABCC_6TM_D2"/>
</dbReference>
<dbReference type="EMBL" id="JNBR01001439">
    <property type="protein sequence ID" value="OQR87494.1"/>
    <property type="molecule type" value="Genomic_DNA"/>
</dbReference>
<comment type="subcellular location">
    <subcellularLocation>
        <location evidence="1">Vacuole membrane</location>
        <topology evidence="1">Multi-pass membrane protein</topology>
    </subcellularLocation>
</comment>
<feature type="transmembrane region" description="Helical" evidence="11">
    <location>
        <begin position="745"/>
        <end position="769"/>
    </location>
</feature>
<proteinExistence type="inferred from homology"/>
<dbReference type="CDD" id="cd03250">
    <property type="entry name" value="ABCC_MRP_domain1"/>
    <property type="match status" value="1"/>
</dbReference>
<comment type="caution">
    <text evidence="14">The sequence shown here is derived from an EMBL/GenBank/DDBJ whole genome shotgun (WGS) entry which is preliminary data.</text>
</comment>
<feature type="transmembrane region" description="Helical" evidence="11">
    <location>
        <begin position="933"/>
        <end position="950"/>
    </location>
</feature>
<dbReference type="InterPro" id="IPR017871">
    <property type="entry name" value="ABC_transporter-like_CS"/>
</dbReference>
<accession>A0A1V9YP65</accession>
<dbReference type="GO" id="GO:0140359">
    <property type="term" value="F:ABC-type transporter activity"/>
    <property type="evidence" value="ECO:0007669"/>
    <property type="project" value="InterPro"/>
</dbReference>
<evidence type="ECO:0000313" key="15">
    <source>
        <dbReference type="Proteomes" id="UP000243579"/>
    </source>
</evidence>
<dbReference type="FunFam" id="3.40.50.300:FF:000074">
    <property type="entry name" value="Multidrug resistance-associated protein 5 isoform 1"/>
    <property type="match status" value="1"/>
</dbReference>
<keyword evidence="5" id="KW-0677">Repeat</keyword>
<feature type="transmembrane region" description="Helical" evidence="11">
    <location>
        <begin position="823"/>
        <end position="856"/>
    </location>
</feature>
<evidence type="ECO:0000256" key="1">
    <source>
        <dbReference type="ARBA" id="ARBA00004128"/>
    </source>
</evidence>
<dbReference type="OrthoDB" id="6500128at2759"/>
<dbReference type="CDD" id="cd03244">
    <property type="entry name" value="ABCC_MRP_domain2"/>
    <property type="match status" value="1"/>
</dbReference>
<feature type="domain" description="ABC transporter" evidence="12">
    <location>
        <begin position="422"/>
        <end position="652"/>
    </location>
</feature>
<keyword evidence="4 11" id="KW-0812">Transmembrane</keyword>
<keyword evidence="7 14" id="KW-0067">ATP-binding</keyword>
<dbReference type="CDD" id="cd18579">
    <property type="entry name" value="ABC_6TM_ABCC_D1"/>
    <property type="match status" value="1"/>
</dbReference>
<dbReference type="InterPro" id="IPR003593">
    <property type="entry name" value="AAA+_ATPase"/>
</dbReference>
<feature type="transmembrane region" description="Helical" evidence="11">
    <location>
        <begin position="219"/>
        <end position="239"/>
    </location>
</feature>
<feature type="domain" description="ABC transporter" evidence="12">
    <location>
        <begin position="1023"/>
        <end position="1252"/>
    </location>
</feature>
<dbReference type="SUPFAM" id="SSF52540">
    <property type="entry name" value="P-loop containing nucleoside triphosphate hydrolases"/>
    <property type="match status" value="2"/>
</dbReference>
<dbReference type="GO" id="GO:0005524">
    <property type="term" value="F:ATP binding"/>
    <property type="evidence" value="ECO:0007669"/>
    <property type="project" value="UniProtKB-KW"/>
</dbReference>
<feature type="domain" description="ABC transmembrane type-1" evidence="13">
    <location>
        <begin position="709"/>
        <end position="986"/>
    </location>
</feature>
<keyword evidence="15" id="KW-1185">Reference proteome</keyword>
<comment type="similarity">
    <text evidence="2">Belongs to the ABC transporter superfamily. ABCC family. Conjugate transporter (TC 3.A.1.208) subfamily.</text>
</comment>
<dbReference type="STRING" id="1202772.A0A1V9YP65"/>
<keyword evidence="6" id="KW-0547">Nucleotide-binding</keyword>
<dbReference type="Gene3D" id="1.20.1560.10">
    <property type="entry name" value="ABC transporter type 1, transmembrane domain"/>
    <property type="match status" value="2"/>
</dbReference>
<feature type="transmembrane region" description="Helical" evidence="11">
    <location>
        <begin position="781"/>
        <end position="803"/>
    </location>
</feature>
<dbReference type="Pfam" id="PF00664">
    <property type="entry name" value="ABC_membrane"/>
    <property type="match status" value="2"/>
</dbReference>
<evidence type="ECO:0000256" key="2">
    <source>
        <dbReference type="ARBA" id="ARBA00009726"/>
    </source>
</evidence>
<dbReference type="PANTHER" id="PTHR24223">
    <property type="entry name" value="ATP-BINDING CASSETTE SUB-FAMILY C"/>
    <property type="match status" value="1"/>
</dbReference>
<dbReference type="InterPro" id="IPR044746">
    <property type="entry name" value="ABCC_6TM_D1"/>
</dbReference>
<dbReference type="InterPro" id="IPR003439">
    <property type="entry name" value="ABC_transporter-like_ATP-bd"/>
</dbReference>
<evidence type="ECO:0000256" key="11">
    <source>
        <dbReference type="SAM" id="Phobius"/>
    </source>
</evidence>
<dbReference type="GO" id="GO:0005774">
    <property type="term" value="C:vacuolar membrane"/>
    <property type="evidence" value="ECO:0007669"/>
    <property type="project" value="UniProtKB-SubCell"/>
</dbReference>
<evidence type="ECO:0000313" key="14">
    <source>
        <dbReference type="EMBL" id="OQR87494.1"/>
    </source>
</evidence>
<dbReference type="PROSITE" id="PS00211">
    <property type="entry name" value="ABC_TRANSPORTER_1"/>
    <property type="match status" value="2"/>
</dbReference>
<gene>
    <name evidence="14" type="ORF">ACHHYP_08803</name>
</gene>
<dbReference type="PANTHER" id="PTHR24223:SF443">
    <property type="entry name" value="MULTIDRUG-RESISTANCE LIKE PROTEIN 1, ISOFORM I"/>
    <property type="match status" value="1"/>
</dbReference>
<evidence type="ECO:0000256" key="8">
    <source>
        <dbReference type="ARBA" id="ARBA00022989"/>
    </source>
</evidence>
<feature type="domain" description="ABC transmembrane type-1" evidence="13">
    <location>
        <begin position="105"/>
        <end position="388"/>
    </location>
</feature>